<dbReference type="AlphaFoldDB" id="A0AA35RRX5"/>
<dbReference type="InterPro" id="IPR035906">
    <property type="entry name" value="MetI-like_sf"/>
</dbReference>
<evidence type="ECO:0000313" key="11">
    <source>
        <dbReference type="Proteomes" id="UP001174909"/>
    </source>
</evidence>
<protein>
    <submittedName>
        <fullName evidence="10">Glutathione transport system permease protein GsiC</fullName>
    </submittedName>
</protein>
<evidence type="ECO:0000256" key="7">
    <source>
        <dbReference type="SAM" id="Phobius"/>
    </source>
</evidence>
<feature type="domain" description="ABC transporter type 1 GsiC-like N-terminal" evidence="9">
    <location>
        <begin position="1"/>
        <end position="106"/>
    </location>
</feature>
<feature type="transmembrane region" description="Helical" evidence="7">
    <location>
        <begin position="106"/>
        <end position="128"/>
    </location>
</feature>
<keyword evidence="11" id="KW-1185">Reference proteome</keyword>
<dbReference type="InterPro" id="IPR045621">
    <property type="entry name" value="BPD_transp_1_N"/>
</dbReference>
<dbReference type="PANTHER" id="PTHR43163">
    <property type="entry name" value="DIPEPTIDE TRANSPORT SYSTEM PERMEASE PROTEIN DPPB-RELATED"/>
    <property type="match status" value="1"/>
</dbReference>
<reference evidence="10" key="1">
    <citation type="submission" date="2023-03" db="EMBL/GenBank/DDBJ databases">
        <authorList>
            <person name="Steffen K."/>
            <person name="Cardenas P."/>
        </authorList>
    </citation>
    <scope>NUCLEOTIDE SEQUENCE</scope>
</reference>
<keyword evidence="2" id="KW-0813">Transport</keyword>
<keyword evidence="4 7" id="KW-0812">Transmembrane</keyword>
<dbReference type="EMBL" id="CASHTH010001466">
    <property type="protein sequence ID" value="CAI8015723.1"/>
    <property type="molecule type" value="Genomic_DNA"/>
</dbReference>
<comment type="subcellular location">
    <subcellularLocation>
        <location evidence="1">Cell membrane</location>
        <topology evidence="1">Multi-pass membrane protein</topology>
    </subcellularLocation>
</comment>
<dbReference type="Pfam" id="PF00528">
    <property type="entry name" value="BPD_transp_1"/>
    <property type="match status" value="1"/>
</dbReference>
<keyword evidence="5 7" id="KW-1133">Transmembrane helix</keyword>
<dbReference type="SUPFAM" id="SSF161098">
    <property type="entry name" value="MetI-like"/>
    <property type="match status" value="1"/>
</dbReference>
<evidence type="ECO:0000256" key="2">
    <source>
        <dbReference type="ARBA" id="ARBA00022448"/>
    </source>
</evidence>
<name>A0AA35RRX5_GEOBA</name>
<evidence type="ECO:0000256" key="6">
    <source>
        <dbReference type="ARBA" id="ARBA00023136"/>
    </source>
</evidence>
<dbReference type="GO" id="GO:0005886">
    <property type="term" value="C:plasma membrane"/>
    <property type="evidence" value="ECO:0007669"/>
    <property type="project" value="UniProtKB-SubCell"/>
</dbReference>
<dbReference type="Proteomes" id="UP001174909">
    <property type="component" value="Unassembled WGS sequence"/>
</dbReference>
<dbReference type="Gene3D" id="1.10.3720.10">
    <property type="entry name" value="MetI-like"/>
    <property type="match status" value="1"/>
</dbReference>
<evidence type="ECO:0000256" key="1">
    <source>
        <dbReference type="ARBA" id="ARBA00004651"/>
    </source>
</evidence>
<feature type="domain" description="ABC transmembrane type-1" evidence="8">
    <location>
        <begin position="118"/>
        <end position="298"/>
    </location>
</feature>
<sequence length="300" mass="33327">MRNYLYQRLLLAIPTLFGVTALIFIAMRVLPGDPLLAIYGESSGLHILTEEELKGARESLGLDKPLYLQYASWIGDVLKGDFGRSFWQDRPIRDTILRRGPITAEIAVIAVALSWIIGLPVGLIAAAWRNTWIDYVVRVVVTFFMAVPSFWLGLTLILATVLIWQWRPPLTIIHLWDDPWGNLTIVIGPAVVMAINMGAELARMSRATLWKSSAKTMCAPQGPKGWLNACIQLAFLLGGSVAVERAFAVPGLGTTLVNGIAERDWMIIQNVVLLYGISFVIINLGIDLLYGLLDPRIRYQ</sequence>
<feature type="transmembrane region" description="Helical" evidence="7">
    <location>
        <begin position="9"/>
        <end position="30"/>
    </location>
</feature>
<comment type="caution">
    <text evidence="10">The sequence shown here is derived from an EMBL/GenBank/DDBJ whole genome shotgun (WGS) entry which is preliminary data.</text>
</comment>
<proteinExistence type="predicted"/>
<feature type="transmembrane region" description="Helical" evidence="7">
    <location>
        <begin position="135"/>
        <end position="163"/>
    </location>
</feature>
<evidence type="ECO:0000256" key="5">
    <source>
        <dbReference type="ARBA" id="ARBA00022989"/>
    </source>
</evidence>
<organism evidence="10 11">
    <name type="scientific">Geodia barretti</name>
    <name type="common">Barrett's horny sponge</name>
    <dbReference type="NCBI Taxonomy" id="519541"/>
    <lineage>
        <taxon>Eukaryota</taxon>
        <taxon>Metazoa</taxon>
        <taxon>Porifera</taxon>
        <taxon>Demospongiae</taxon>
        <taxon>Heteroscleromorpha</taxon>
        <taxon>Tetractinellida</taxon>
        <taxon>Astrophorina</taxon>
        <taxon>Geodiidae</taxon>
        <taxon>Geodia</taxon>
    </lineage>
</organism>
<evidence type="ECO:0000256" key="4">
    <source>
        <dbReference type="ARBA" id="ARBA00022692"/>
    </source>
</evidence>
<evidence type="ECO:0000259" key="9">
    <source>
        <dbReference type="Pfam" id="PF19300"/>
    </source>
</evidence>
<feature type="transmembrane region" description="Helical" evidence="7">
    <location>
        <begin position="267"/>
        <end position="293"/>
    </location>
</feature>
<dbReference type="Pfam" id="PF19300">
    <property type="entry name" value="BPD_transp_1_N"/>
    <property type="match status" value="1"/>
</dbReference>
<keyword evidence="3" id="KW-1003">Cell membrane</keyword>
<dbReference type="GO" id="GO:0055085">
    <property type="term" value="P:transmembrane transport"/>
    <property type="evidence" value="ECO:0007669"/>
    <property type="project" value="InterPro"/>
</dbReference>
<feature type="transmembrane region" description="Helical" evidence="7">
    <location>
        <begin position="225"/>
        <end position="247"/>
    </location>
</feature>
<evidence type="ECO:0000313" key="10">
    <source>
        <dbReference type="EMBL" id="CAI8015723.1"/>
    </source>
</evidence>
<dbReference type="PANTHER" id="PTHR43163:SF6">
    <property type="entry name" value="DIPEPTIDE TRANSPORT SYSTEM PERMEASE PROTEIN DPPB-RELATED"/>
    <property type="match status" value="1"/>
</dbReference>
<gene>
    <name evidence="10" type="ORF">GBAR_LOCUS9702</name>
</gene>
<evidence type="ECO:0000256" key="3">
    <source>
        <dbReference type="ARBA" id="ARBA00022475"/>
    </source>
</evidence>
<accession>A0AA35RRX5</accession>
<evidence type="ECO:0000259" key="8">
    <source>
        <dbReference type="Pfam" id="PF00528"/>
    </source>
</evidence>
<keyword evidence="6 7" id="KW-0472">Membrane</keyword>
<feature type="transmembrane region" description="Helical" evidence="7">
    <location>
        <begin position="183"/>
        <end position="204"/>
    </location>
</feature>
<dbReference type="CDD" id="cd06261">
    <property type="entry name" value="TM_PBP2"/>
    <property type="match status" value="1"/>
</dbReference>
<dbReference type="InterPro" id="IPR000515">
    <property type="entry name" value="MetI-like"/>
</dbReference>